<evidence type="ECO:0000313" key="2">
    <source>
        <dbReference type="Proteomes" id="UP000832034"/>
    </source>
</evidence>
<reference evidence="1" key="1">
    <citation type="submission" date="2021-12" db="EMBL/GenBank/DDBJ databases">
        <authorList>
            <person name="Veyrier F.J."/>
        </authorList>
    </citation>
    <scope>NUCLEOTIDE SEQUENCE</scope>
    <source>
        <strain evidence="1">SAG 1488-6</strain>
    </source>
</reference>
<evidence type="ECO:0000313" key="1">
    <source>
        <dbReference type="EMBL" id="UOO93335.1"/>
    </source>
</evidence>
<dbReference type="Gene3D" id="1.10.10.410">
    <property type="match status" value="1"/>
</dbReference>
<dbReference type="Gene3D" id="1.10.1510.10">
    <property type="entry name" value="Uncharacterised protein YqeY/AIM41 PF09424, N-terminal domain"/>
    <property type="match status" value="1"/>
</dbReference>
<dbReference type="InterPro" id="IPR003789">
    <property type="entry name" value="Asn/Gln_tRNA_amidoTrase-B-like"/>
</dbReference>
<organism evidence="1 2">
    <name type="scientific">Vitreoscilla stercoraria</name>
    <dbReference type="NCBI Taxonomy" id="61"/>
    <lineage>
        <taxon>Bacteria</taxon>
        <taxon>Pseudomonadati</taxon>
        <taxon>Pseudomonadota</taxon>
        <taxon>Betaproteobacteria</taxon>
        <taxon>Neisseriales</taxon>
        <taxon>Neisseriaceae</taxon>
        <taxon>Vitreoscilla</taxon>
    </lineage>
</organism>
<dbReference type="PANTHER" id="PTHR28055:SF1">
    <property type="entry name" value="ALTERED INHERITANCE OF MITOCHONDRIA PROTEIN 41, MITOCHONDRIAL"/>
    <property type="match status" value="1"/>
</dbReference>
<protein>
    <submittedName>
        <fullName evidence="1">GatB/YqeY domain-containing protein</fullName>
    </submittedName>
</protein>
<dbReference type="RefSeq" id="WP_019957686.1">
    <property type="nucleotide sequence ID" value="NZ_CP091512.1"/>
</dbReference>
<dbReference type="SUPFAM" id="SSF89095">
    <property type="entry name" value="GatB/YqeY motif"/>
    <property type="match status" value="1"/>
</dbReference>
<keyword evidence="2" id="KW-1185">Reference proteome</keyword>
<name>A0ABY4ED38_VITST</name>
<dbReference type="InterPro" id="IPR023168">
    <property type="entry name" value="GatB_Yqey_C_2"/>
</dbReference>
<dbReference type="EMBL" id="CP091512">
    <property type="protein sequence ID" value="UOO93335.1"/>
    <property type="molecule type" value="Genomic_DNA"/>
</dbReference>
<dbReference type="InterPro" id="IPR042184">
    <property type="entry name" value="YqeY/Aim41_N"/>
</dbReference>
<accession>A0ABY4ED38</accession>
<gene>
    <name evidence="1" type="ORF">LVJ81_04720</name>
</gene>
<proteinExistence type="predicted"/>
<sequence>MQAKERISQDMKDAMRAKEANKLSTIRMLLAAIKQVEVDERIEVSDDRVMEIVIKMIKQRQDSVKIYRDNHHNEAADKEQAEIDLLQQYLPAQLSDVEVQAEIQAAIAAVSATSMAQMGQVMAIVKPKLNGVADMGKVSKWVKDALNS</sequence>
<dbReference type="InterPro" id="IPR019004">
    <property type="entry name" value="YqeY/Aim41"/>
</dbReference>
<reference evidence="1" key="2">
    <citation type="journal article" date="2022" name="Res Sq">
        <title>Evolution of multicellular longitudinally dividing oral cavity symbionts (Neisseriaceae).</title>
        <authorList>
            <person name="Nyongesa S."/>
            <person name="Weber P."/>
            <person name="Bernet E."/>
            <person name="Pullido F."/>
            <person name="Nieckarz M."/>
            <person name="Delaby M."/>
            <person name="Nieves C."/>
            <person name="Viehboeck T."/>
            <person name="Krause N."/>
            <person name="Rivera-Millot A."/>
            <person name="Nakamura A."/>
            <person name="Vischer N."/>
            <person name="VanNieuwenhze M."/>
            <person name="Brun Y."/>
            <person name="Cava F."/>
            <person name="Bulgheresi S."/>
            <person name="Veyrier F."/>
        </authorList>
    </citation>
    <scope>NUCLEOTIDE SEQUENCE</scope>
    <source>
        <strain evidence="1">SAG 1488-6</strain>
    </source>
</reference>
<dbReference type="Proteomes" id="UP000832034">
    <property type="component" value="Chromosome"/>
</dbReference>
<dbReference type="PANTHER" id="PTHR28055">
    <property type="entry name" value="ALTERED INHERITANCE OF MITOCHONDRIA PROTEIN 41, MITOCHONDRIAL"/>
    <property type="match status" value="1"/>
</dbReference>
<dbReference type="Pfam" id="PF09424">
    <property type="entry name" value="YqeY"/>
    <property type="match status" value="1"/>
</dbReference>